<sequence>MTLLPSVKGCLNSTFVGRLQPYSASNNSEHIRLVDEMRRKTDVDQSESQAMDNATNEQYTVGWICAITTEYVAAQVFLDEKYGQPEYTSPHDQNDYTLGRIGSHNVVIAVLPDGEYGISSAATTARDMLHSFPNIKIGLLVGIGGGSPSRHGIRLGDVVVSASRNGKSAVLQYDFGKTVQQQRFHTTGHLNQPPVALRTAMNGLRAQYEIEGHELEETINKILEKKPRLTKRFKRPDASSDILYRPDILHPSGNEASCKSICGLDDASLVQRSERVDEENTKIHYGLVASANQLMKDALIRDSLAAENDVLCFEMEAAGLMNHFPCLVVRGICDYSDSHKSKEWQGYAAMVAAAYTKDLLYRIPQNKVEAERRIGDILADVHEKAIELSEDIKGLLVSKNTEERKAILKWLTPIDYALQQSDYNGRRQEGTGQWFLQSTKFQQWIASRKQTLFCPGIPGAGKTIITSLVIDELYTRRQKDPSIGFAYLYCDFRRQDEQDIISLLASLLKQLSQTQDPLPEEVQHLYAEYKNRQKRPSPSELVEALKKAIGRHSQVYIIVDALDECPVAEGCRTRLLSEIFKLQEEAGISIFCTSRPIPEIVGSFQGATSVAIRARDEDLHQYLAGNLDRLPSFVLSNAGLQKEIKDTISKIANGMFLLATLHIDSLAQQPTIGHIKRALKTLPTGLNATYDQAMARIESQSANIRKMAKKVLYWVIYAQRALSPTELQHAIAIEPGQTELDPEFIPGIDLACSICAGLVTIDTQSNIVRLVHYTTQEYFDQEKQRWFTDANSNIASDCITYLSFDAFASGPCQTMQELWQRVRSNQLYDYAARNWGHHVRNASALPSEIRNFLKRTQNVHASSQITLIDTDYLEHSTDSEEVPIHLTGLHMAAYFGIAEVLKILLCDQQPDEKDSDGRTPLWWAARHGHKIIVELLLQHGADLEIEDDLHAISFGETEVAKMLLELGANPDSEDIEGITSLAWATCAGSTEVVNMLLKLGADPDSEDWEGRTPLAFAAKNADYSLVELLLQVGVRPDSKDYYGYTPLLWACQNDDEATVKLLLKHDVDIENRHKGGGTPLSWVVERSYEDTLEVLLDHGANPEVHNLGSSQTALIWAAERGHRRAVEILLTKGADPEAKDDAGRTALDWAKTNGHRDVEELLLERRCVTLC</sequence>
<dbReference type="Pfam" id="PF22939">
    <property type="entry name" value="WHD_GPIID"/>
    <property type="match status" value="1"/>
</dbReference>
<keyword evidence="6" id="KW-1185">Reference proteome</keyword>
<dbReference type="Pfam" id="PF12796">
    <property type="entry name" value="Ank_2"/>
    <property type="match status" value="3"/>
</dbReference>
<dbReference type="InterPro" id="IPR053137">
    <property type="entry name" value="NLR-like"/>
</dbReference>
<dbReference type="PROSITE" id="PS50297">
    <property type="entry name" value="ANK_REP_REGION"/>
    <property type="match status" value="6"/>
</dbReference>
<dbReference type="InterPro" id="IPR002110">
    <property type="entry name" value="Ankyrin_rpt"/>
</dbReference>
<dbReference type="InterPro" id="IPR027417">
    <property type="entry name" value="P-loop_NTPase"/>
</dbReference>
<keyword evidence="2" id="KW-0040">ANK repeat</keyword>
<name>A0A8H4TED2_9HYPO</name>
<dbReference type="OrthoDB" id="1577640at2759"/>
<dbReference type="EMBL" id="JABEXW010000754">
    <property type="protein sequence ID" value="KAF4956485.1"/>
    <property type="molecule type" value="Genomic_DNA"/>
</dbReference>
<gene>
    <name evidence="5" type="ORF">FSARC_11555</name>
</gene>
<dbReference type="SUPFAM" id="SSF53167">
    <property type="entry name" value="Purine and uridine phosphorylases"/>
    <property type="match status" value="1"/>
</dbReference>
<dbReference type="PANTHER" id="PTHR46082:SF11">
    <property type="entry name" value="AAA+ ATPASE DOMAIN-CONTAINING PROTEIN-RELATED"/>
    <property type="match status" value="1"/>
</dbReference>
<evidence type="ECO:0000259" key="4">
    <source>
        <dbReference type="Pfam" id="PF24883"/>
    </source>
</evidence>
<dbReference type="SUPFAM" id="SSF48403">
    <property type="entry name" value="Ankyrin repeat"/>
    <property type="match status" value="1"/>
</dbReference>
<feature type="domain" description="GPI inositol-deacylase winged helix" evidence="3">
    <location>
        <begin position="700"/>
        <end position="782"/>
    </location>
</feature>
<feature type="repeat" description="ANK" evidence="2">
    <location>
        <begin position="916"/>
        <end position="948"/>
    </location>
</feature>
<feature type="repeat" description="ANK" evidence="2">
    <location>
        <begin position="1075"/>
        <end position="1107"/>
    </location>
</feature>
<dbReference type="InterPro" id="IPR035994">
    <property type="entry name" value="Nucleoside_phosphorylase_sf"/>
</dbReference>
<feature type="repeat" description="ANK" evidence="2">
    <location>
        <begin position="976"/>
        <end position="1008"/>
    </location>
</feature>
<dbReference type="SUPFAM" id="SSF52540">
    <property type="entry name" value="P-loop containing nucleoside triphosphate hydrolases"/>
    <property type="match status" value="1"/>
</dbReference>
<reference evidence="5" key="1">
    <citation type="journal article" date="2020" name="BMC Genomics">
        <title>Correction to: Identification and distribution of gene clusters required for synthesis of sphingolipid metabolism inhibitors in diverse species of the filamentous fungus Fusarium.</title>
        <authorList>
            <person name="Kim H.S."/>
            <person name="Lohmar J.M."/>
            <person name="Busman M."/>
            <person name="Brown D.W."/>
            <person name="Naumann T.A."/>
            <person name="Divon H.H."/>
            <person name="Lysoe E."/>
            <person name="Uhlig S."/>
            <person name="Proctor R.H."/>
        </authorList>
    </citation>
    <scope>NUCLEOTIDE SEQUENCE</scope>
    <source>
        <strain evidence="5">NRRL 20472</strain>
    </source>
</reference>
<evidence type="ECO:0000256" key="1">
    <source>
        <dbReference type="ARBA" id="ARBA00022737"/>
    </source>
</evidence>
<dbReference type="PRINTS" id="PR01415">
    <property type="entry name" value="ANKYRIN"/>
</dbReference>
<dbReference type="InterPro" id="IPR056884">
    <property type="entry name" value="NPHP3-like_N"/>
</dbReference>
<accession>A0A8H4TED2</accession>
<proteinExistence type="predicted"/>
<dbReference type="Pfam" id="PF24883">
    <property type="entry name" value="NPHP3_N"/>
    <property type="match status" value="1"/>
</dbReference>
<feature type="repeat" description="ANK" evidence="2">
    <location>
        <begin position="1009"/>
        <end position="1041"/>
    </location>
</feature>
<dbReference type="PANTHER" id="PTHR46082">
    <property type="entry name" value="ATP/GTP-BINDING PROTEIN-RELATED"/>
    <property type="match status" value="1"/>
</dbReference>
<keyword evidence="1" id="KW-0677">Repeat</keyword>
<dbReference type="GO" id="GO:0003824">
    <property type="term" value="F:catalytic activity"/>
    <property type="evidence" value="ECO:0007669"/>
    <property type="project" value="InterPro"/>
</dbReference>
<dbReference type="Proteomes" id="UP000622797">
    <property type="component" value="Unassembled WGS sequence"/>
</dbReference>
<dbReference type="Gene3D" id="1.25.40.20">
    <property type="entry name" value="Ankyrin repeat-containing domain"/>
    <property type="match status" value="4"/>
</dbReference>
<feature type="repeat" description="ANK" evidence="2">
    <location>
        <begin position="1042"/>
        <end position="1074"/>
    </location>
</feature>
<dbReference type="Gene3D" id="3.40.50.300">
    <property type="entry name" value="P-loop containing nucleotide triphosphate hydrolases"/>
    <property type="match status" value="1"/>
</dbReference>
<dbReference type="SMART" id="SM00248">
    <property type="entry name" value="ANK"/>
    <property type="match status" value="9"/>
</dbReference>
<protein>
    <recommendedName>
        <fullName evidence="7">Nucleoside phosphorylase domain-containing protein</fullName>
    </recommendedName>
</protein>
<dbReference type="InterPro" id="IPR054471">
    <property type="entry name" value="GPIID_WHD"/>
</dbReference>
<evidence type="ECO:0000259" key="3">
    <source>
        <dbReference type="Pfam" id="PF22939"/>
    </source>
</evidence>
<evidence type="ECO:0000256" key="2">
    <source>
        <dbReference type="PROSITE-ProRule" id="PRU00023"/>
    </source>
</evidence>
<feature type="repeat" description="ANK" evidence="2">
    <location>
        <begin position="1109"/>
        <end position="1141"/>
    </location>
</feature>
<organism evidence="5 6">
    <name type="scientific">Fusarium sarcochroum</name>
    <dbReference type="NCBI Taxonomy" id="1208366"/>
    <lineage>
        <taxon>Eukaryota</taxon>
        <taxon>Fungi</taxon>
        <taxon>Dikarya</taxon>
        <taxon>Ascomycota</taxon>
        <taxon>Pezizomycotina</taxon>
        <taxon>Sordariomycetes</taxon>
        <taxon>Hypocreomycetidae</taxon>
        <taxon>Hypocreales</taxon>
        <taxon>Nectriaceae</taxon>
        <taxon>Fusarium</taxon>
        <taxon>Fusarium lateritium species complex</taxon>
    </lineage>
</organism>
<feature type="domain" description="Nephrocystin 3-like N-terminal" evidence="4">
    <location>
        <begin position="430"/>
        <end position="595"/>
    </location>
</feature>
<dbReference type="Gene3D" id="3.40.50.1580">
    <property type="entry name" value="Nucleoside phosphorylase domain"/>
    <property type="match status" value="1"/>
</dbReference>
<dbReference type="Pfam" id="PF00023">
    <property type="entry name" value="Ank"/>
    <property type="match status" value="1"/>
</dbReference>
<evidence type="ECO:0000313" key="6">
    <source>
        <dbReference type="Proteomes" id="UP000622797"/>
    </source>
</evidence>
<comment type="caution">
    <text evidence="5">The sequence shown here is derived from an EMBL/GenBank/DDBJ whole genome shotgun (WGS) entry which is preliminary data.</text>
</comment>
<dbReference type="InterPro" id="IPR036770">
    <property type="entry name" value="Ankyrin_rpt-contain_sf"/>
</dbReference>
<dbReference type="PROSITE" id="PS50088">
    <property type="entry name" value="ANK_REPEAT"/>
    <property type="match status" value="6"/>
</dbReference>
<evidence type="ECO:0000313" key="5">
    <source>
        <dbReference type="EMBL" id="KAF4956485.1"/>
    </source>
</evidence>
<evidence type="ECO:0008006" key="7">
    <source>
        <dbReference type="Google" id="ProtNLM"/>
    </source>
</evidence>
<dbReference type="AlphaFoldDB" id="A0A8H4TED2"/>
<dbReference type="GO" id="GO:0009116">
    <property type="term" value="P:nucleoside metabolic process"/>
    <property type="evidence" value="ECO:0007669"/>
    <property type="project" value="InterPro"/>
</dbReference>
<reference evidence="5" key="2">
    <citation type="submission" date="2020-05" db="EMBL/GenBank/DDBJ databases">
        <authorList>
            <person name="Kim H.-S."/>
            <person name="Proctor R.H."/>
            <person name="Brown D.W."/>
        </authorList>
    </citation>
    <scope>NUCLEOTIDE SEQUENCE</scope>
    <source>
        <strain evidence="5">NRRL 20472</strain>
    </source>
</reference>